<dbReference type="InterPro" id="IPR029063">
    <property type="entry name" value="SAM-dependent_MTases_sf"/>
</dbReference>
<keyword evidence="4 6" id="KW-0808">Transferase</keyword>
<evidence type="ECO:0000256" key="4">
    <source>
        <dbReference type="ARBA" id="ARBA00022679"/>
    </source>
</evidence>
<evidence type="ECO:0000256" key="1">
    <source>
        <dbReference type="ARBA" id="ARBA00010396"/>
    </source>
</evidence>
<comment type="similarity">
    <text evidence="1">Belongs to the methyltransferase superfamily. RsmH family.</text>
</comment>
<keyword evidence="2" id="KW-0698">rRNA processing</keyword>
<keyword evidence="3 6" id="KW-0489">Methyltransferase</keyword>
<dbReference type="SUPFAM" id="SSF81799">
    <property type="entry name" value="Putative methyltransferase TM0872, insert domain"/>
    <property type="match status" value="1"/>
</dbReference>
<dbReference type="EC" id="2.1.1.199" evidence="6"/>
<accession>A0ABX8V6I5</accession>
<sequence>MQLDKGRKGFSFSEEGPLDMRMDPSSSLTAMEIVNHWTEKQLGELFRLGEEPRWKKAARAIVEERRKRVIKTTTQLADTISSSLKTLLKGKLHPATLIFQALRMCVNHELEGITEGITKAIQYLSSGGIMGVISFHSLEDRIVKHIFRQASDRSKSRVCEPVLHVMTKKPVVPTQKEMRVNPRARSAKMRVVEKI</sequence>
<dbReference type="Proteomes" id="UP000826014">
    <property type="component" value="Chromosome"/>
</dbReference>
<dbReference type="PANTHER" id="PTHR11265">
    <property type="entry name" value="S-ADENOSYL-METHYLTRANSFERASE MRAW"/>
    <property type="match status" value="1"/>
</dbReference>
<reference evidence="6 7" key="1">
    <citation type="journal article" date="2022" name="bioRxiv">
        <title>Ecology and evolution of chlamydial symbionts of arthropods.</title>
        <authorList>
            <person name="Halter T."/>
            <person name="Koestlbacher S."/>
            <person name="Collingro A."/>
            <person name="Sixt B.S."/>
            <person name="Toenshoff E.R."/>
            <person name="Hendrickx F."/>
            <person name="Kostanjsek R."/>
            <person name="Horn M."/>
        </authorList>
    </citation>
    <scope>NUCLEOTIDE SEQUENCE [LARGE SCALE GENOMIC DNA]</scope>
    <source>
        <strain evidence="6">W744xW776</strain>
    </source>
</reference>
<dbReference type="PANTHER" id="PTHR11265:SF0">
    <property type="entry name" value="12S RRNA N4-METHYLCYTIDINE METHYLTRANSFERASE"/>
    <property type="match status" value="1"/>
</dbReference>
<evidence type="ECO:0000313" key="7">
    <source>
        <dbReference type="Proteomes" id="UP000826014"/>
    </source>
</evidence>
<dbReference type="InterPro" id="IPR023397">
    <property type="entry name" value="SAM-dep_MeTrfase_MraW_recog"/>
</dbReference>
<keyword evidence="7" id="KW-1185">Reference proteome</keyword>
<name>A0ABX8V6I5_9BACT</name>
<dbReference type="InterPro" id="IPR002903">
    <property type="entry name" value="RsmH"/>
</dbReference>
<dbReference type="EMBL" id="CP075587">
    <property type="protein sequence ID" value="QYF49197.1"/>
    <property type="molecule type" value="Genomic_DNA"/>
</dbReference>
<dbReference type="GO" id="GO:0008168">
    <property type="term" value="F:methyltransferase activity"/>
    <property type="evidence" value="ECO:0007669"/>
    <property type="project" value="UniProtKB-KW"/>
</dbReference>
<evidence type="ECO:0000256" key="3">
    <source>
        <dbReference type="ARBA" id="ARBA00022603"/>
    </source>
</evidence>
<dbReference type="NCBIfam" id="TIGR00006">
    <property type="entry name" value="16S rRNA (cytosine(1402)-N(4))-methyltransferase RsmH"/>
    <property type="match status" value="1"/>
</dbReference>
<keyword evidence="5" id="KW-0949">S-adenosyl-L-methionine</keyword>
<dbReference type="GO" id="GO:0032259">
    <property type="term" value="P:methylation"/>
    <property type="evidence" value="ECO:0007669"/>
    <property type="project" value="UniProtKB-KW"/>
</dbReference>
<gene>
    <name evidence="6" type="ORF">RHABOEDO_001487</name>
</gene>
<organism evidence="6 7">
    <name type="scientific">Candidatus Rhabdochlamydia oedothoracis</name>
    <dbReference type="NCBI Taxonomy" id="2720720"/>
    <lineage>
        <taxon>Bacteria</taxon>
        <taxon>Pseudomonadati</taxon>
        <taxon>Chlamydiota</taxon>
        <taxon>Chlamydiia</taxon>
        <taxon>Parachlamydiales</taxon>
        <taxon>Candidatus Rhabdochlamydiaceae</taxon>
        <taxon>Candidatus Rhabdochlamydia</taxon>
    </lineage>
</organism>
<dbReference type="Pfam" id="PF01795">
    <property type="entry name" value="Methyltransf_5"/>
    <property type="match status" value="1"/>
</dbReference>
<proteinExistence type="inferred from homology"/>
<dbReference type="Gene3D" id="3.40.50.150">
    <property type="entry name" value="Vaccinia Virus protein VP39"/>
    <property type="match status" value="1"/>
</dbReference>
<evidence type="ECO:0000256" key="5">
    <source>
        <dbReference type="ARBA" id="ARBA00022691"/>
    </source>
</evidence>
<dbReference type="SUPFAM" id="SSF53335">
    <property type="entry name" value="S-adenosyl-L-methionine-dependent methyltransferases"/>
    <property type="match status" value="1"/>
</dbReference>
<evidence type="ECO:0000256" key="2">
    <source>
        <dbReference type="ARBA" id="ARBA00022552"/>
    </source>
</evidence>
<evidence type="ECO:0000313" key="6">
    <source>
        <dbReference type="EMBL" id="QYF49197.1"/>
    </source>
</evidence>
<protein>
    <submittedName>
        <fullName evidence="6">Ribosomal RNA small subunit methyltransferase H</fullName>
        <ecNumber evidence="6">2.1.1.199</ecNumber>
    </submittedName>
</protein>